<evidence type="ECO:0000256" key="1">
    <source>
        <dbReference type="SAM" id="MobiDB-lite"/>
    </source>
</evidence>
<evidence type="ECO:0000313" key="2">
    <source>
        <dbReference type="Proteomes" id="UP000095282"/>
    </source>
</evidence>
<organism evidence="2 3">
    <name type="scientific">Caenorhabditis tropicalis</name>
    <dbReference type="NCBI Taxonomy" id="1561998"/>
    <lineage>
        <taxon>Eukaryota</taxon>
        <taxon>Metazoa</taxon>
        <taxon>Ecdysozoa</taxon>
        <taxon>Nematoda</taxon>
        <taxon>Chromadorea</taxon>
        <taxon>Rhabditida</taxon>
        <taxon>Rhabditina</taxon>
        <taxon>Rhabditomorpha</taxon>
        <taxon>Rhabditoidea</taxon>
        <taxon>Rhabditidae</taxon>
        <taxon>Peloderinae</taxon>
        <taxon>Caenorhabditis</taxon>
    </lineage>
</organism>
<name>A0A1I7TE99_9PELO</name>
<feature type="compositionally biased region" description="Polar residues" evidence="1">
    <location>
        <begin position="57"/>
        <end position="67"/>
    </location>
</feature>
<dbReference type="WBParaSite" id="Csp11.Scaffold590.g5088.t1">
    <property type="protein sequence ID" value="Csp11.Scaffold590.g5088.t1"/>
    <property type="gene ID" value="Csp11.Scaffold590.g5088"/>
</dbReference>
<accession>A0A1I7TE99</accession>
<feature type="region of interest" description="Disordered" evidence="1">
    <location>
        <begin position="57"/>
        <end position="105"/>
    </location>
</feature>
<feature type="compositionally biased region" description="Basic residues" evidence="1">
    <location>
        <begin position="145"/>
        <end position="154"/>
    </location>
</feature>
<feature type="region of interest" description="Disordered" evidence="1">
    <location>
        <begin position="222"/>
        <end position="260"/>
    </location>
</feature>
<feature type="region of interest" description="Disordered" evidence="1">
    <location>
        <begin position="144"/>
        <end position="171"/>
    </location>
</feature>
<dbReference type="AlphaFoldDB" id="A0A1I7TE99"/>
<keyword evidence="2" id="KW-1185">Reference proteome</keyword>
<proteinExistence type="predicted"/>
<sequence length="288" mass="33095">MAQHYHQRQHNDQPWKGMECTHMMHHKNRCIQMNADKSSKISEKVVAIVPNTNFMVNTTGGNYNQRNGSKEICAQKTSGSKTTRRSRKPAPRLSSRDEDSDERQTDNIAWRTLDLSDYNTAVHVESMVSQPKVDRFEEEALFKKSGSKATRRPKNPSPRSSSEEEDLDESMEEDIAWRTLDLSDYNTGVHVQSMVSQPKVDRFEEEALFKKRYRHIVSFKEEAKKSAPRKPVAAKEPAKGKNPSPRSSSRDEDSDESMEEIVESLGKPILFYSHFPLFCVLQRALYLV</sequence>
<protein>
    <submittedName>
        <fullName evidence="3">Protein TSSC4</fullName>
    </submittedName>
</protein>
<feature type="compositionally biased region" description="Basic and acidic residues" evidence="1">
    <location>
        <begin position="94"/>
        <end position="105"/>
    </location>
</feature>
<evidence type="ECO:0000313" key="3">
    <source>
        <dbReference type="WBParaSite" id="Csp11.Scaffold590.g5088.t1"/>
    </source>
</evidence>
<dbReference type="Proteomes" id="UP000095282">
    <property type="component" value="Unplaced"/>
</dbReference>
<reference evidence="3" key="1">
    <citation type="submission" date="2016-11" db="UniProtKB">
        <authorList>
            <consortium name="WormBaseParasite"/>
        </authorList>
    </citation>
    <scope>IDENTIFICATION</scope>
</reference>